<organism evidence="5 6">
    <name type="scientific">Bacteroides intestinalis</name>
    <dbReference type="NCBI Taxonomy" id="329854"/>
    <lineage>
        <taxon>Bacteria</taxon>
        <taxon>Pseudomonadati</taxon>
        <taxon>Bacteroidota</taxon>
        <taxon>Bacteroidia</taxon>
        <taxon>Bacteroidales</taxon>
        <taxon>Bacteroidaceae</taxon>
        <taxon>Bacteroides</taxon>
    </lineage>
</organism>
<keyword evidence="2" id="KW-0012">Acyltransferase</keyword>
<dbReference type="PANTHER" id="PTHR34069:SF2">
    <property type="entry name" value="BETA-KETOACYL-[ACYL-CARRIER-PROTEIN] SYNTHASE III"/>
    <property type="match status" value="1"/>
</dbReference>
<evidence type="ECO:0000313" key="6">
    <source>
        <dbReference type="Proteomes" id="UP000286003"/>
    </source>
</evidence>
<dbReference type="Pfam" id="PF08545">
    <property type="entry name" value="ACP_syn_III"/>
    <property type="match status" value="1"/>
</dbReference>
<reference evidence="5 6" key="1">
    <citation type="submission" date="2018-08" db="EMBL/GenBank/DDBJ databases">
        <title>A genome reference for cultivated species of the human gut microbiota.</title>
        <authorList>
            <person name="Zou Y."/>
            <person name="Xue W."/>
            <person name="Luo G."/>
        </authorList>
    </citation>
    <scope>NUCLEOTIDE SEQUENCE [LARGE SCALE GENOMIC DNA]</scope>
    <source>
        <strain evidence="5 6">AF31-23</strain>
    </source>
</reference>
<evidence type="ECO:0000256" key="2">
    <source>
        <dbReference type="ARBA" id="ARBA00023315"/>
    </source>
</evidence>
<evidence type="ECO:0000256" key="1">
    <source>
        <dbReference type="ARBA" id="ARBA00022679"/>
    </source>
</evidence>
<dbReference type="CDD" id="cd00830">
    <property type="entry name" value="KAS_III"/>
    <property type="match status" value="1"/>
</dbReference>
<accession>A0AB37M9E8</accession>
<dbReference type="EMBL" id="QRQM01000023">
    <property type="protein sequence ID" value="RHN04257.1"/>
    <property type="molecule type" value="Genomic_DNA"/>
</dbReference>
<dbReference type="GO" id="GO:0004315">
    <property type="term" value="F:3-oxoacyl-[acyl-carrier-protein] synthase activity"/>
    <property type="evidence" value="ECO:0007669"/>
    <property type="project" value="InterPro"/>
</dbReference>
<feature type="domain" description="Beta-ketoacyl-[acyl-carrier-protein] synthase III N-terminal" evidence="4">
    <location>
        <begin position="114"/>
        <end position="185"/>
    </location>
</feature>
<dbReference type="InterPro" id="IPR016039">
    <property type="entry name" value="Thiolase-like"/>
</dbReference>
<dbReference type="PANTHER" id="PTHR34069">
    <property type="entry name" value="3-OXOACYL-[ACYL-CARRIER-PROTEIN] SYNTHASE 3"/>
    <property type="match status" value="1"/>
</dbReference>
<dbReference type="AlphaFoldDB" id="A0AB37M9E8"/>
<keyword evidence="1" id="KW-0808">Transferase</keyword>
<evidence type="ECO:0000259" key="3">
    <source>
        <dbReference type="Pfam" id="PF08541"/>
    </source>
</evidence>
<name>A0AB37M9E8_9BACE</name>
<sequence length="345" mass="37584">MAFLQINNVRITGFAAGVPATIIRNDDSVVYSEDYDASAFVEMTGVHERRVDNTSCTSDLCYAASEKLIADLNWDKKEVGAIIFVSQTADYRFPATSCILQDRLGLNKECYAADVNLGCSGWVYGLSIAASLMQTGSITKVLLMAGDAKRVTSGDDPLFGFAGTVTALEYSSEAKPIDFHFGTDGSGFDAIIMPDGGARNGLSVESFNKETIDGKEYTRLQCRMKGMDVFSFGISIAPKSIKKLADFFGFDYQTFDYFVFHQANLKMNAMIQKKLKLDNAKVPISMPTFGNTSSASIPLTIVTQLKNKIENQPTKLLCCGFGVGLSWGTVAFETDNIVISDIVEI</sequence>
<comment type="caution">
    <text evidence="5">The sequence shown here is derived from an EMBL/GenBank/DDBJ whole genome shotgun (WGS) entry which is preliminary data.</text>
</comment>
<dbReference type="Proteomes" id="UP000286003">
    <property type="component" value="Unassembled WGS sequence"/>
</dbReference>
<feature type="domain" description="Beta-ketoacyl-[acyl-carrier-protein] synthase III C-terminal" evidence="3">
    <location>
        <begin position="253"/>
        <end position="333"/>
    </location>
</feature>
<dbReference type="GO" id="GO:0044550">
    <property type="term" value="P:secondary metabolite biosynthetic process"/>
    <property type="evidence" value="ECO:0007669"/>
    <property type="project" value="TreeGrafter"/>
</dbReference>
<dbReference type="InterPro" id="IPR013751">
    <property type="entry name" value="ACP_syn_III_N"/>
</dbReference>
<dbReference type="RefSeq" id="WP_117707595.1">
    <property type="nucleotide sequence ID" value="NZ_JADNLS010000019.1"/>
</dbReference>
<dbReference type="GO" id="GO:0006633">
    <property type="term" value="P:fatty acid biosynthetic process"/>
    <property type="evidence" value="ECO:0007669"/>
    <property type="project" value="InterPro"/>
</dbReference>
<dbReference type="Pfam" id="PF08541">
    <property type="entry name" value="ACP_syn_III_C"/>
    <property type="match status" value="1"/>
</dbReference>
<gene>
    <name evidence="5" type="ORF">DWZ32_17805</name>
</gene>
<dbReference type="Gene3D" id="3.40.47.10">
    <property type="match status" value="1"/>
</dbReference>
<protein>
    <submittedName>
        <fullName evidence="5">Ketoacyl-ACP synthase III</fullName>
    </submittedName>
</protein>
<proteinExistence type="predicted"/>
<dbReference type="SUPFAM" id="SSF53901">
    <property type="entry name" value="Thiolase-like"/>
    <property type="match status" value="1"/>
</dbReference>
<evidence type="ECO:0000259" key="4">
    <source>
        <dbReference type="Pfam" id="PF08545"/>
    </source>
</evidence>
<evidence type="ECO:0000313" key="5">
    <source>
        <dbReference type="EMBL" id="RHN04257.1"/>
    </source>
</evidence>
<dbReference type="InterPro" id="IPR013747">
    <property type="entry name" value="ACP_syn_III_C"/>
</dbReference>